<gene>
    <name evidence="4" type="primary">LOC110757002</name>
</gene>
<keyword evidence="3" id="KW-1185">Reference proteome</keyword>
<feature type="region of interest" description="Disordered" evidence="2">
    <location>
        <begin position="47"/>
        <end position="78"/>
    </location>
</feature>
<name>A0A6P5SKC8_PRUAV</name>
<dbReference type="GeneID" id="110757002"/>
<evidence type="ECO:0000256" key="2">
    <source>
        <dbReference type="SAM" id="MobiDB-lite"/>
    </source>
</evidence>
<proteinExistence type="predicted"/>
<reference evidence="4" key="1">
    <citation type="submission" date="2025-08" db="UniProtKB">
        <authorList>
            <consortium name="RefSeq"/>
        </authorList>
    </citation>
    <scope>IDENTIFICATION</scope>
</reference>
<dbReference type="KEGG" id="pavi:110757002"/>
<dbReference type="RefSeq" id="XP_021814208.1">
    <property type="nucleotide sequence ID" value="XM_021958516.1"/>
</dbReference>
<evidence type="ECO:0000313" key="4">
    <source>
        <dbReference type="RefSeq" id="XP_021814208.1"/>
    </source>
</evidence>
<feature type="coiled-coil region" evidence="1">
    <location>
        <begin position="144"/>
        <end position="210"/>
    </location>
</feature>
<keyword evidence="1" id="KW-0175">Coiled coil</keyword>
<dbReference type="Proteomes" id="UP000515124">
    <property type="component" value="Unplaced"/>
</dbReference>
<dbReference type="AlphaFoldDB" id="A0A6P5SKC8"/>
<sequence>MRKAAKRAPFIHNIESAMVRVRRSKHLRLRAERSSVLAALLRFCDKGTAPRNSTQTKPDSVHPMPSNDVNLPDGNGTHTRDSPEIISMLREPAAAERVLLGLLGPDDTKITQEYDDGGLRQNLSHHALAACLHFAMWLRENRESSLASRERDEARARVAELKERVRHVEEILRHLVQEYESKLNGLQNNVDQLRQKAEFCERKWKEQEALHQEKTNACEI</sequence>
<evidence type="ECO:0000256" key="1">
    <source>
        <dbReference type="SAM" id="Coils"/>
    </source>
</evidence>
<evidence type="ECO:0000313" key="3">
    <source>
        <dbReference type="Proteomes" id="UP000515124"/>
    </source>
</evidence>
<organism evidence="3 4">
    <name type="scientific">Prunus avium</name>
    <name type="common">Cherry</name>
    <name type="synonym">Cerasus avium</name>
    <dbReference type="NCBI Taxonomy" id="42229"/>
    <lineage>
        <taxon>Eukaryota</taxon>
        <taxon>Viridiplantae</taxon>
        <taxon>Streptophyta</taxon>
        <taxon>Embryophyta</taxon>
        <taxon>Tracheophyta</taxon>
        <taxon>Spermatophyta</taxon>
        <taxon>Magnoliopsida</taxon>
        <taxon>eudicotyledons</taxon>
        <taxon>Gunneridae</taxon>
        <taxon>Pentapetalae</taxon>
        <taxon>rosids</taxon>
        <taxon>fabids</taxon>
        <taxon>Rosales</taxon>
        <taxon>Rosaceae</taxon>
        <taxon>Amygdaloideae</taxon>
        <taxon>Amygdaleae</taxon>
        <taxon>Prunus</taxon>
    </lineage>
</organism>
<accession>A0A6P5SKC8</accession>
<protein>
    <submittedName>
        <fullName evidence="4">Uncharacterized protein LOC110757002</fullName>
    </submittedName>
</protein>